<reference evidence="1 2" key="1">
    <citation type="journal article" date="2012" name="J. Bacteriol.">
        <title>Complete genome sequence of a thermophilic methanogen, Methanocella conradii HZ254, isolated from Chinese rice field soil.</title>
        <authorList>
            <person name="Lu Z."/>
            <person name="Lu Y."/>
        </authorList>
    </citation>
    <scope>NUCLEOTIDE SEQUENCE [LARGE SCALE GENOMIC DNA]</scope>
    <source>
        <strain evidence="2">DSM 24694 / JCM 17849 / CGMCC 1.5162 / HZ254</strain>
    </source>
</reference>
<name>H8I6J2_METCZ</name>
<dbReference type="EMBL" id="CP003243">
    <property type="protein sequence ID" value="AFC98884.1"/>
    <property type="molecule type" value="Genomic_DNA"/>
</dbReference>
<dbReference type="Proteomes" id="UP000005233">
    <property type="component" value="Chromosome"/>
</dbReference>
<accession>H8I6J2</accession>
<dbReference type="AlphaFoldDB" id="H8I6J2"/>
<protein>
    <recommendedName>
        <fullName evidence="3">Hydrocarbon binding protein (Contains V4R domain)</fullName>
    </recommendedName>
</protein>
<organism evidence="1 2">
    <name type="scientific">Methanocella conradii (strain DSM 24694 / JCM 17849 / CGMCC 1.5162 / HZ254)</name>
    <dbReference type="NCBI Taxonomy" id="1041930"/>
    <lineage>
        <taxon>Archaea</taxon>
        <taxon>Methanobacteriati</taxon>
        <taxon>Methanobacteriota</taxon>
        <taxon>Stenosarchaea group</taxon>
        <taxon>Methanomicrobia</taxon>
        <taxon>Methanocellales</taxon>
        <taxon>Methanocellaceae</taxon>
        <taxon>Methanocella</taxon>
    </lineage>
</organism>
<dbReference type="OrthoDB" id="67144at2157"/>
<dbReference type="HOGENOM" id="CLU_1709142_0_0_2"/>
<dbReference type="Gene3D" id="3.30.1380.20">
    <property type="entry name" value="Trafficking protein particle complex subunit 3"/>
    <property type="match status" value="1"/>
</dbReference>
<dbReference type="InterPro" id="IPR024096">
    <property type="entry name" value="NO_sig/Golgi_transp_ligand-bd"/>
</dbReference>
<sequence>MVQEHVVKPEELPLHCEGNIHDYEEALHGLMVLNAMIIRSLEEIARGGANAVVYRAGMKLGHETGKYFPKTDNIEKALKELSEILGKQYNFELWKPKGKDSYIITENGETFIYLVFRDCLVRQTLRREGMPQKGPLCQSLYGYMVGAVEEITGKRGKLEIVHVGPNTCLKKLILR</sequence>
<dbReference type="GeneID" id="11970870"/>
<gene>
    <name evidence="1" type="ordered locus">Mtc_0112</name>
</gene>
<dbReference type="STRING" id="1041930.Mtc_0112"/>
<evidence type="ECO:0008006" key="3">
    <source>
        <dbReference type="Google" id="ProtNLM"/>
    </source>
</evidence>
<dbReference type="KEGG" id="mez:Mtc_0112"/>
<keyword evidence="2" id="KW-1185">Reference proteome</keyword>
<dbReference type="SUPFAM" id="SSF111126">
    <property type="entry name" value="Ligand-binding domain in the NO signalling and Golgi transport"/>
    <property type="match status" value="1"/>
</dbReference>
<dbReference type="eggNOG" id="arCOG07448">
    <property type="taxonomic scope" value="Archaea"/>
</dbReference>
<dbReference type="RefSeq" id="WP_014404723.1">
    <property type="nucleotide sequence ID" value="NC_017034.1"/>
</dbReference>
<evidence type="ECO:0000313" key="1">
    <source>
        <dbReference type="EMBL" id="AFC98884.1"/>
    </source>
</evidence>
<evidence type="ECO:0000313" key="2">
    <source>
        <dbReference type="Proteomes" id="UP000005233"/>
    </source>
</evidence>
<proteinExistence type="predicted"/>